<dbReference type="GO" id="GO:0003700">
    <property type="term" value="F:DNA-binding transcription factor activity"/>
    <property type="evidence" value="ECO:0007669"/>
    <property type="project" value="InterPro"/>
</dbReference>
<protein>
    <submittedName>
        <fullName evidence="6">DNA-binding transcriptional LysR family regulator</fullName>
    </submittedName>
</protein>
<evidence type="ECO:0000256" key="4">
    <source>
        <dbReference type="ARBA" id="ARBA00023163"/>
    </source>
</evidence>
<dbReference type="RefSeq" id="WP_107988392.1">
    <property type="nucleotide sequence ID" value="NZ_QAYG01000001.1"/>
</dbReference>
<evidence type="ECO:0000256" key="2">
    <source>
        <dbReference type="ARBA" id="ARBA00023015"/>
    </source>
</evidence>
<keyword evidence="7" id="KW-1185">Reference proteome</keyword>
<accession>A0A2T5VGK4</accession>
<comment type="caution">
    <text evidence="6">The sequence shown here is derived from an EMBL/GenBank/DDBJ whole genome shotgun (WGS) entry which is preliminary data.</text>
</comment>
<keyword evidence="2" id="KW-0805">Transcription regulation</keyword>
<dbReference type="InterPro" id="IPR036390">
    <property type="entry name" value="WH_DNA-bd_sf"/>
</dbReference>
<organism evidence="6 7">
    <name type="scientific">Breoghania corrubedonensis</name>
    <dbReference type="NCBI Taxonomy" id="665038"/>
    <lineage>
        <taxon>Bacteria</taxon>
        <taxon>Pseudomonadati</taxon>
        <taxon>Pseudomonadota</taxon>
        <taxon>Alphaproteobacteria</taxon>
        <taxon>Hyphomicrobiales</taxon>
        <taxon>Stappiaceae</taxon>
        <taxon>Breoghania</taxon>
    </lineage>
</organism>
<gene>
    <name evidence="6" type="ORF">C8N35_101940</name>
</gene>
<dbReference type="PANTHER" id="PTHR30427:SF1">
    <property type="entry name" value="TRANSCRIPTIONAL ACTIVATOR PROTEIN LYSR"/>
    <property type="match status" value="1"/>
</dbReference>
<reference evidence="6 7" key="1">
    <citation type="submission" date="2018-04" db="EMBL/GenBank/DDBJ databases">
        <title>Genomic Encyclopedia of Archaeal and Bacterial Type Strains, Phase II (KMG-II): from individual species to whole genera.</title>
        <authorList>
            <person name="Goeker M."/>
        </authorList>
    </citation>
    <scope>NUCLEOTIDE SEQUENCE [LARGE SCALE GENOMIC DNA]</scope>
    <source>
        <strain evidence="6 7">DSM 23382</strain>
    </source>
</reference>
<sequence length="289" mass="31369">MNLREMELFGTLMRVGTTIETARLLGISQPGVSAQLKRLESRLGMALFHRTGNRLEPTQEAEAIYALSGPIFAAQAQIRAKLPALRNRATRPLAISATPALVDGFLGPFLVKAGYGEWKNALDLRINSPEEDLRNGLADIGLQMAFPPKVEFHAYTVGSSTLVAVIREDHELARRETVDCRAISCQPLVCFDPEWSPMGAHVQRAFSAQGLVYSPACTVPYCANVCALVKACGGVGIVDEMTARSCEGQGMAWRQIDGLSGIAIVAFHRRNEPLRAAAGNLLKCFRSSD</sequence>
<dbReference type="PRINTS" id="PR00039">
    <property type="entry name" value="HTHLYSR"/>
</dbReference>
<evidence type="ECO:0000313" key="7">
    <source>
        <dbReference type="Proteomes" id="UP000244081"/>
    </source>
</evidence>
<evidence type="ECO:0000313" key="6">
    <source>
        <dbReference type="EMBL" id="PTW62891.1"/>
    </source>
</evidence>
<keyword evidence="4" id="KW-0804">Transcription</keyword>
<evidence type="ECO:0000256" key="3">
    <source>
        <dbReference type="ARBA" id="ARBA00023125"/>
    </source>
</evidence>
<keyword evidence="3 6" id="KW-0238">DNA-binding</keyword>
<dbReference type="Proteomes" id="UP000244081">
    <property type="component" value="Unassembled WGS sequence"/>
</dbReference>
<dbReference type="Pfam" id="PF00126">
    <property type="entry name" value="HTH_1"/>
    <property type="match status" value="1"/>
</dbReference>
<dbReference type="Gene3D" id="3.40.190.290">
    <property type="match status" value="1"/>
</dbReference>
<evidence type="ECO:0000256" key="1">
    <source>
        <dbReference type="ARBA" id="ARBA00009437"/>
    </source>
</evidence>
<name>A0A2T5VGK4_9HYPH</name>
<dbReference type="SUPFAM" id="SSF46785">
    <property type="entry name" value="Winged helix' DNA-binding domain"/>
    <property type="match status" value="1"/>
</dbReference>
<dbReference type="SUPFAM" id="SSF53850">
    <property type="entry name" value="Periplasmic binding protein-like II"/>
    <property type="match status" value="1"/>
</dbReference>
<comment type="similarity">
    <text evidence="1">Belongs to the LysR transcriptional regulatory family.</text>
</comment>
<dbReference type="OrthoDB" id="7260751at2"/>
<dbReference type="GO" id="GO:0043565">
    <property type="term" value="F:sequence-specific DNA binding"/>
    <property type="evidence" value="ECO:0007669"/>
    <property type="project" value="TreeGrafter"/>
</dbReference>
<feature type="domain" description="HTH lysR-type" evidence="5">
    <location>
        <begin position="1"/>
        <end position="58"/>
    </location>
</feature>
<dbReference type="InterPro" id="IPR000847">
    <property type="entry name" value="LysR_HTH_N"/>
</dbReference>
<dbReference type="InterPro" id="IPR005119">
    <property type="entry name" value="LysR_subst-bd"/>
</dbReference>
<dbReference type="PANTHER" id="PTHR30427">
    <property type="entry name" value="TRANSCRIPTIONAL ACTIVATOR PROTEIN LYSR"/>
    <property type="match status" value="1"/>
</dbReference>
<dbReference type="GO" id="GO:0010628">
    <property type="term" value="P:positive regulation of gene expression"/>
    <property type="evidence" value="ECO:0007669"/>
    <property type="project" value="TreeGrafter"/>
</dbReference>
<dbReference type="Gene3D" id="1.10.10.10">
    <property type="entry name" value="Winged helix-like DNA-binding domain superfamily/Winged helix DNA-binding domain"/>
    <property type="match status" value="1"/>
</dbReference>
<dbReference type="Pfam" id="PF03466">
    <property type="entry name" value="LysR_substrate"/>
    <property type="match status" value="1"/>
</dbReference>
<dbReference type="PROSITE" id="PS50931">
    <property type="entry name" value="HTH_LYSR"/>
    <property type="match status" value="1"/>
</dbReference>
<proteinExistence type="inferred from homology"/>
<dbReference type="InterPro" id="IPR036388">
    <property type="entry name" value="WH-like_DNA-bd_sf"/>
</dbReference>
<evidence type="ECO:0000259" key="5">
    <source>
        <dbReference type="PROSITE" id="PS50931"/>
    </source>
</evidence>
<dbReference type="EMBL" id="QAYG01000001">
    <property type="protein sequence ID" value="PTW62891.1"/>
    <property type="molecule type" value="Genomic_DNA"/>
</dbReference>
<dbReference type="AlphaFoldDB" id="A0A2T5VGK4"/>